<dbReference type="Gene3D" id="3.40.630.30">
    <property type="match status" value="1"/>
</dbReference>
<dbReference type="AlphaFoldDB" id="A0A916UAM0"/>
<evidence type="ECO:0000313" key="3">
    <source>
        <dbReference type="Proteomes" id="UP000651668"/>
    </source>
</evidence>
<name>A0A916UAM0_9SPHI</name>
<proteinExistence type="predicted"/>
<dbReference type="PANTHER" id="PTHR43415:SF3">
    <property type="entry name" value="GNAT-FAMILY ACETYLTRANSFERASE"/>
    <property type="match status" value="1"/>
</dbReference>
<dbReference type="PROSITE" id="PS51186">
    <property type="entry name" value="GNAT"/>
    <property type="match status" value="1"/>
</dbReference>
<dbReference type="InterPro" id="IPR016181">
    <property type="entry name" value="Acyl_CoA_acyltransferase"/>
</dbReference>
<dbReference type="Pfam" id="PF13302">
    <property type="entry name" value="Acetyltransf_3"/>
    <property type="match status" value="1"/>
</dbReference>
<evidence type="ECO:0000259" key="1">
    <source>
        <dbReference type="PROSITE" id="PS51186"/>
    </source>
</evidence>
<comment type="caution">
    <text evidence="2">The sequence shown here is derived from an EMBL/GenBank/DDBJ whole genome shotgun (WGS) entry which is preliminary data.</text>
</comment>
<reference evidence="2" key="1">
    <citation type="journal article" date="2014" name="Int. J. Syst. Evol. Microbiol.">
        <title>Complete genome sequence of Corynebacterium casei LMG S-19264T (=DSM 44701T), isolated from a smear-ripened cheese.</title>
        <authorList>
            <consortium name="US DOE Joint Genome Institute (JGI-PGF)"/>
            <person name="Walter F."/>
            <person name="Albersmeier A."/>
            <person name="Kalinowski J."/>
            <person name="Ruckert C."/>
        </authorList>
    </citation>
    <scope>NUCLEOTIDE SEQUENCE</scope>
    <source>
        <strain evidence="2">CGMCC 1.15343</strain>
    </source>
</reference>
<sequence>MEFEVYLRAFKPEDAVFINELRKNKAIEEKIGGVTKFVSLEREQRWVNDIINNDDPRNGWLAVCEVGGNDDIIGYASVNDIDYRNGTCIGGGIKVISPTPGKFYGLQVLLLGMRHAFEELRMVRFAVFVMEENKGSLRIMERAGLKREGFLRKYIYKNGAHRNCWLLSITDEEYRETKQKFNI</sequence>
<dbReference type="Proteomes" id="UP000651668">
    <property type="component" value="Unassembled WGS sequence"/>
</dbReference>
<evidence type="ECO:0000313" key="2">
    <source>
        <dbReference type="EMBL" id="GGC65196.1"/>
    </source>
</evidence>
<dbReference type="RefSeq" id="WP_188626601.1">
    <property type="nucleotide sequence ID" value="NZ_BMIL01000005.1"/>
</dbReference>
<dbReference type="EMBL" id="BMIL01000005">
    <property type="protein sequence ID" value="GGC65196.1"/>
    <property type="molecule type" value="Genomic_DNA"/>
</dbReference>
<organism evidence="2 3">
    <name type="scientific">Pedobacter quisquiliarum</name>
    <dbReference type="NCBI Taxonomy" id="1834438"/>
    <lineage>
        <taxon>Bacteria</taxon>
        <taxon>Pseudomonadati</taxon>
        <taxon>Bacteroidota</taxon>
        <taxon>Sphingobacteriia</taxon>
        <taxon>Sphingobacteriales</taxon>
        <taxon>Sphingobacteriaceae</taxon>
        <taxon>Pedobacter</taxon>
    </lineage>
</organism>
<keyword evidence="3" id="KW-1185">Reference proteome</keyword>
<gene>
    <name evidence="2" type="ORF">GCM10011387_18550</name>
</gene>
<dbReference type="GO" id="GO:0016747">
    <property type="term" value="F:acyltransferase activity, transferring groups other than amino-acyl groups"/>
    <property type="evidence" value="ECO:0007669"/>
    <property type="project" value="InterPro"/>
</dbReference>
<protein>
    <recommendedName>
        <fullName evidence="1">N-acetyltransferase domain-containing protein</fullName>
    </recommendedName>
</protein>
<reference evidence="2" key="2">
    <citation type="submission" date="2020-09" db="EMBL/GenBank/DDBJ databases">
        <authorList>
            <person name="Sun Q."/>
            <person name="Zhou Y."/>
        </authorList>
    </citation>
    <scope>NUCLEOTIDE SEQUENCE</scope>
    <source>
        <strain evidence="2">CGMCC 1.15343</strain>
    </source>
</reference>
<dbReference type="PANTHER" id="PTHR43415">
    <property type="entry name" value="SPERMIDINE N(1)-ACETYLTRANSFERASE"/>
    <property type="match status" value="1"/>
</dbReference>
<dbReference type="InterPro" id="IPR000182">
    <property type="entry name" value="GNAT_dom"/>
</dbReference>
<feature type="domain" description="N-acetyltransferase" evidence="1">
    <location>
        <begin position="5"/>
        <end position="172"/>
    </location>
</feature>
<accession>A0A916UAM0</accession>
<dbReference type="SUPFAM" id="SSF55729">
    <property type="entry name" value="Acyl-CoA N-acyltransferases (Nat)"/>
    <property type="match status" value="1"/>
</dbReference>